<name>A0A1Y2DQJ3_9PEZI</name>
<keyword evidence="1" id="KW-1133">Transmembrane helix</keyword>
<keyword evidence="1" id="KW-0812">Transmembrane</keyword>
<reference evidence="2 3" key="1">
    <citation type="submission" date="2016-07" db="EMBL/GenBank/DDBJ databases">
        <title>Pervasive Adenine N6-methylation of Active Genes in Fungi.</title>
        <authorList>
            <consortium name="DOE Joint Genome Institute"/>
            <person name="Mondo S.J."/>
            <person name="Dannebaum R.O."/>
            <person name="Kuo R.C."/>
            <person name="Labutti K."/>
            <person name="Haridas S."/>
            <person name="Kuo A."/>
            <person name="Salamov A."/>
            <person name="Ahrendt S.R."/>
            <person name="Lipzen A."/>
            <person name="Sullivan W."/>
            <person name="Andreopoulos W.B."/>
            <person name="Clum A."/>
            <person name="Lindquist E."/>
            <person name="Daum C."/>
            <person name="Ramamoorthy G.K."/>
            <person name="Gryganskyi A."/>
            <person name="Culley D."/>
            <person name="Magnuson J.K."/>
            <person name="James T.Y."/>
            <person name="O'Malley M.A."/>
            <person name="Stajich J.E."/>
            <person name="Spatafora J.W."/>
            <person name="Visel A."/>
            <person name="Grigoriev I.V."/>
        </authorList>
    </citation>
    <scope>NUCLEOTIDE SEQUENCE [LARGE SCALE GENOMIC DNA]</scope>
    <source>
        <strain evidence="2 3">CBS 129021</strain>
    </source>
</reference>
<dbReference type="InParanoid" id="A0A1Y2DQJ3"/>
<gene>
    <name evidence="2" type="ORF">BCR38DRAFT_36757</name>
</gene>
<keyword evidence="3" id="KW-1185">Reference proteome</keyword>
<feature type="transmembrane region" description="Helical" evidence="1">
    <location>
        <begin position="272"/>
        <end position="294"/>
    </location>
</feature>
<dbReference type="EMBL" id="MCFJ01000010">
    <property type="protein sequence ID" value="ORY61561.1"/>
    <property type="molecule type" value="Genomic_DNA"/>
</dbReference>
<sequence length="303" mass="34796">MKLSMTKMLPSRVMQTFSSVQIWAAQWQLTVTNFVDNPTRSSIIPQFLIDSQHPWIVTNQRQLEGLPDVEAFLYSSLESTKGTAEHANYGIDMPPDLFEYVEIDNNRWGVDRPGWPNALERLREMKRSPLAMARVKTFKVEIWVHDSQYADWYLRMLEPLQPPKELLSLFVDVLESMESLETLKWNIPVEHGHWIEETLNERNLSMPSVKRLDLGPFSHYLVGMCPNLETLEPGGRFVRNGYWPHLGDPVPMMVESAGSAPKLKRFSVESGVGGWSPAFVSGIYILFYMAFMPFPAAEQTQML</sequence>
<comment type="caution">
    <text evidence="2">The sequence shown here is derived from an EMBL/GenBank/DDBJ whole genome shotgun (WGS) entry which is preliminary data.</text>
</comment>
<organism evidence="2 3">
    <name type="scientific">Pseudomassariella vexata</name>
    <dbReference type="NCBI Taxonomy" id="1141098"/>
    <lineage>
        <taxon>Eukaryota</taxon>
        <taxon>Fungi</taxon>
        <taxon>Dikarya</taxon>
        <taxon>Ascomycota</taxon>
        <taxon>Pezizomycotina</taxon>
        <taxon>Sordariomycetes</taxon>
        <taxon>Xylariomycetidae</taxon>
        <taxon>Amphisphaeriales</taxon>
        <taxon>Pseudomassariaceae</taxon>
        <taxon>Pseudomassariella</taxon>
    </lineage>
</organism>
<dbReference type="GeneID" id="63773459"/>
<evidence type="ECO:0000313" key="2">
    <source>
        <dbReference type="EMBL" id="ORY61561.1"/>
    </source>
</evidence>
<dbReference type="AlphaFoldDB" id="A0A1Y2DQJ3"/>
<accession>A0A1Y2DQJ3</accession>
<dbReference type="Proteomes" id="UP000193689">
    <property type="component" value="Unassembled WGS sequence"/>
</dbReference>
<protein>
    <submittedName>
        <fullName evidence="2">Uncharacterized protein</fullName>
    </submittedName>
</protein>
<evidence type="ECO:0000313" key="3">
    <source>
        <dbReference type="Proteomes" id="UP000193689"/>
    </source>
</evidence>
<keyword evidence="1" id="KW-0472">Membrane</keyword>
<proteinExistence type="predicted"/>
<dbReference type="OrthoDB" id="3636801at2759"/>
<dbReference type="RefSeq" id="XP_040713638.1">
    <property type="nucleotide sequence ID" value="XM_040857247.1"/>
</dbReference>
<evidence type="ECO:0000256" key="1">
    <source>
        <dbReference type="SAM" id="Phobius"/>
    </source>
</evidence>